<dbReference type="Pfam" id="PF00622">
    <property type="entry name" value="SPRY"/>
    <property type="match status" value="1"/>
</dbReference>
<evidence type="ECO:0000256" key="9">
    <source>
        <dbReference type="PROSITE-ProRule" id="PRU00552"/>
    </source>
</evidence>
<dbReference type="InterPro" id="IPR050079">
    <property type="entry name" value="DEAD_box_RNA_helicase"/>
</dbReference>
<evidence type="ECO:0000259" key="14">
    <source>
        <dbReference type="PROSITE" id="PS51195"/>
    </source>
</evidence>
<keyword evidence="2" id="KW-0540">Nuclease</keyword>
<dbReference type="InterPro" id="IPR001870">
    <property type="entry name" value="B30.2/SPRY"/>
</dbReference>
<keyword evidence="4" id="KW-0378">Hydrolase</keyword>
<evidence type="ECO:0000256" key="6">
    <source>
        <dbReference type="ARBA" id="ARBA00022839"/>
    </source>
</evidence>
<dbReference type="InterPro" id="IPR011545">
    <property type="entry name" value="DEAD/DEAH_box_helicase_dom"/>
</dbReference>
<dbReference type="InterPro" id="IPR014001">
    <property type="entry name" value="Helicase_ATP-bd"/>
</dbReference>
<dbReference type="EMBL" id="CAUYUJ010005253">
    <property type="protein sequence ID" value="CAK0812919.1"/>
    <property type="molecule type" value="Genomic_DNA"/>
</dbReference>
<dbReference type="InterPro" id="IPR001650">
    <property type="entry name" value="Helicase_C-like"/>
</dbReference>
<reference evidence="15" key="1">
    <citation type="submission" date="2023-10" db="EMBL/GenBank/DDBJ databases">
        <authorList>
            <person name="Chen Y."/>
            <person name="Shah S."/>
            <person name="Dougan E. K."/>
            <person name="Thang M."/>
            <person name="Chan C."/>
        </authorList>
    </citation>
    <scope>NUCLEOTIDE SEQUENCE [LARGE SCALE GENOMIC DNA]</scope>
</reference>
<feature type="domain" description="DEAD-box RNA helicase Q" evidence="14">
    <location>
        <begin position="13"/>
        <end position="41"/>
    </location>
</feature>
<sequence>MRCPESGGLECKSAFEELGICPEIIQAIEEDDWLLPSAVQQEAIPLILTGGDVLASAETGSGKTGAFGLPCLQIVHENLCGKCKTTESTGSNTKCELDVNDKDVAVHITEDALECKSEDGKRWNGVRGTFEVTAGKYMYEVEVVSGLLRVGWSAGSTKLELGLESKSFGFGSTGKKSWNKAFDDYGEAYQEGDVIGALLDHDAHTISFFKNGKDLGVAFTLPSDLEDVGFKPHLCGKGFAAVAKFDGPMEYPVEGYAPLGDIDPAHRGMGAVAPSGARLPLCMILEPTRDLADQTFKCMVKFNKHLDSPKVRITLLVGGQDDADQLRELKQGTDIVVGTLQKTLDHVRKGHLDVSQIKFLVLDEADDLQKKDDKKELPGLSQQIKRGRRDRVQTLFFSATLHTPEVKGMISEITTNPVWVDLKGKDAVPEHLHHAVYFIDPAQELPWSDAQLAEHAKFPEVQPPSDGVHSKPSMSELDQKHPTALRMSDKIKQMKPKMIVKLADAFKMSQCLVFCRTNIEVDLVEEYLCRLGGVKKGFGAKVESGKENPYSCVVLAGGRSGKERQRNLETFKDGDVRFMICTDVAARGIDVAGLPFVIQMTLSDDIENYIHRIGRCGRAERLGLAISLVASQREKVWYHKCPSRGKNCLPKPGNTKLTIPFEKDGKLAAADDGKWWVDEGGCTIWYDELDILSKVEKRIGMPMLVMDPADLSVEGVLDSPLPGGKKKTAPADENQEPLSRRAQKRKLVEPKAVVYGMKKSESSAATSSKHLSSIAPAVRELGALERKIQQIFAKAVGGCQPQANTSLLARLASDRASAKIIRREKHTDTMNRRFPGKYTKILEVRGKKKTQKI</sequence>
<evidence type="ECO:0000313" key="16">
    <source>
        <dbReference type="Proteomes" id="UP001189429"/>
    </source>
</evidence>
<name>A0ABN9R976_9DINO</name>
<dbReference type="PROSITE" id="PS50188">
    <property type="entry name" value="B302_SPRY"/>
    <property type="match status" value="1"/>
</dbReference>
<dbReference type="InterPro" id="IPR043136">
    <property type="entry name" value="B30.2/SPRY_sf"/>
</dbReference>
<keyword evidence="6" id="KW-0269">Exonuclease</keyword>
<comment type="caution">
    <text evidence="15">The sequence shown here is derived from an EMBL/GenBank/DDBJ whole genome shotgun (WGS) entry which is preliminary data.</text>
</comment>
<dbReference type="SMART" id="SM00490">
    <property type="entry name" value="HELICc"/>
    <property type="match status" value="1"/>
</dbReference>
<evidence type="ECO:0000256" key="2">
    <source>
        <dbReference type="ARBA" id="ARBA00022722"/>
    </source>
</evidence>
<dbReference type="PROSITE" id="PS51195">
    <property type="entry name" value="Q_MOTIF"/>
    <property type="match status" value="1"/>
</dbReference>
<dbReference type="CDD" id="cd18787">
    <property type="entry name" value="SF2_C_DEAD"/>
    <property type="match status" value="1"/>
</dbReference>
<dbReference type="Proteomes" id="UP001189429">
    <property type="component" value="Unassembled WGS sequence"/>
</dbReference>
<dbReference type="Pfam" id="PF00271">
    <property type="entry name" value="Helicase_C"/>
    <property type="match status" value="1"/>
</dbReference>
<evidence type="ECO:0000259" key="13">
    <source>
        <dbReference type="PROSITE" id="PS51194"/>
    </source>
</evidence>
<comment type="similarity">
    <text evidence="1">Belongs to the DEAD box helicase family. DDX1 subfamily.</text>
</comment>
<proteinExistence type="inferred from homology"/>
<feature type="region of interest" description="Disordered" evidence="10">
    <location>
        <begin position="716"/>
        <end position="743"/>
    </location>
</feature>
<feature type="domain" description="Helicase C-terminal" evidence="13">
    <location>
        <begin position="501"/>
        <end position="668"/>
    </location>
</feature>
<feature type="domain" description="Helicase ATP-binding" evidence="12">
    <location>
        <begin position="280"/>
        <end position="419"/>
    </location>
</feature>
<protein>
    <recommendedName>
        <fullName evidence="8">DEAD box protein 1</fullName>
    </recommendedName>
</protein>
<evidence type="ECO:0000256" key="8">
    <source>
        <dbReference type="ARBA" id="ARBA00032348"/>
    </source>
</evidence>
<feature type="domain" description="B30.2/SPRY" evidence="11">
    <location>
        <begin position="75"/>
        <end position="251"/>
    </location>
</feature>
<evidence type="ECO:0000259" key="12">
    <source>
        <dbReference type="PROSITE" id="PS51192"/>
    </source>
</evidence>
<dbReference type="SMART" id="SM00449">
    <property type="entry name" value="SPRY"/>
    <property type="match status" value="1"/>
</dbReference>
<dbReference type="Pfam" id="PF00270">
    <property type="entry name" value="DEAD"/>
    <property type="match status" value="2"/>
</dbReference>
<dbReference type="Gene3D" id="2.60.120.920">
    <property type="match status" value="1"/>
</dbReference>
<evidence type="ECO:0000256" key="7">
    <source>
        <dbReference type="ARBA" id="ARBA00022840"/>
    </source>
</evidence>
<keyword evidence="3" id="KW-0547">Nucleotide-binding</keyword>
<dbReference type="InterPro" id="IPR003877">
    <property type="entry name" value="SPRY_dom"/>
</dbReference>
<gene>
    <name evidence="15" type="ORF">PCOR1329_LOCUS17043</name>
</gene>
<evidence type="ECO:0000256" key="1">
    <source>
        <dbReference type="ARBA" id="ARBA00008765"/>
    </source>
</evidence>
<dbReference type="InterPro" id="IPR014014">
    <property type="entry name" value="RNA_helicase_DEAD_Q_motif"/>
</dbReference>
<dbReference type="PROSITE" id="PS51192">
    <property type="entry name" value="HELICASE_ATP_BIND_1"/>
    <property type="match status" value="1"/>
</dbReference>
<feature type="short sequence motif" description="Q motif" evidence="9">
    <location>
        <begin position="13"/>
        <end position="41"/>
    </location>
</feature>
<dbReference type="PANTHER" id="PTHR47959:SF1">
    <property type="entry name" value="ATP-DEPENDENT RNA HELICASE DBPA"/>
    <property type="match status" value="1"/>
</dbReference>
<dbReference type="SUPFAM" id="SSF49899">
    <property type="entry name" value="Concanavalin A-like lectins/glucanases"/>
    <property type="match status" value="1"/>
</dbReference>
<evidence type="ECO:0000259" key="11">
    <source>
        <dbReference type="PROSITE" id="PS50188"/>
    </source>
</evidence>
<evidence type="ECO:0000256" key="5">
    <source>
        <dbReference type="ARBA" id="ARBA00022806"/>
    </source>
</evidence>
<keyword evidence="7" id="KW-0067">ATP-binding</keyword>
<dbReference type="InterPro" id="IPR027417">
    <property type="entry name" value="P-loop_NTPase"/>
</dbReference>
<feature type="region of interest" description="Disordered" evidence="10">
    <location>
        <begin position="460"/>
        <end position="479"/>
    </location>
</feature>
<dbReference type="PANTHER" id="PTHR47959">
    <property type="entry name" value="ATP-DEPENDENT RNA HELICASE RHLE-RELATED"/>
    <property type="match status" value="1"/>
</dbReference>
<keyword evidence="5" id="KW-0347">Helicase</keyword>
<dbReference type="SMART" id="SM00487">
    <property type="entry name" value="DEXDc"/>
    <property type="match status" value="1"/>
</dbReference>
<organism evidence="15 16">
    <name type="scientific">Prorocentrum cordatum</name>
    <dbReference type="NCBI Taxonomy" id="2364126"/>
    <lineage>
        <taxon>Eukaryota</taxon>
        <taxon>Sar</taxon>
        <taxon>Alveolata</taxon>
        <taxon>Dinophyceae</taxon>
        <taxon>Prorocentrales</taxon>
        <taxon>Prorocentraceae</taxon>
        <taxon>Prorocentrum</taxon>
    </lineage>
</organism>
<dbReference type="InterPro" id="IPR013320">
    <property type="entry name" value="ConA-like_dom_sf"/>
</dbReference>
<dbReference type="Gene3D" id="3.40.50.300">
    <property type="entry name" value="P-loop containing nucleotide triphosphate hydrolases"/>
    <property type="match status" value="3"/>
</dbReference>
<dbReference type="SUPFAM" id="SSF52540">
    <property type="entry name" value="P-loop containing nucleoside triphosphate hydrolases"/>
    <property type="match status" value="2"/>
</dbReference>
<evidence type="ECO:0000256" key="10">
    <source>
        <dbReference type="SAM" id="MobiDB-lite"/>
    </source>
</evidence>
<evidence type="ECO:0000256" key="4">
    <source>
        <dbReference type="ARBA" id="ARBA00022801"/>
    </source>
</evidence>
<evidence type="ECO:0000256" key="3">
    <source>
        <dbReference type="ARBA" id="ARBA00022741"/>
    </source>
</evidence>
<keyword evidence="16" id="KW-1185">Reference proteome</keyword>
<evidence type="ECO:0000313" key="15">
    <source>
        <dbReference type="EMBL" id="CAK0812919.1"/>
    </source>
</evidence>
<dbReference type="PROSITE" id="PS51194">
    <property type="entry name" value="HELICASE_CTER"/>
    <property type="match status" value="1"/>
</dbReference>
<accession>A0ABN9R976</accession>